<comment type="catalytic activity">
    <reaction evidence="6">
        <text>L-valine + 2-oxoglutarate = 3-methyl-2-oxobutanoate + L-glutamate</text>
        <dbReference type="Rhea" id="RHEA:24813"/>
        <dbReference type="ChEBI" id="CHEBI:11851"/>
        <dbReference type="ChEBI" id="CHEBI:16810"/>
        <dbReference type="ChEBI" id="CHEBI:29985"/>
        <dbReference type="ChEBI" id="CHEBI:57762"/>
        <dbReference type="EC" id="2.6.1.42"/>
    </reaction>
</comment>
<evidence type="ECO:0000256" key="8">
    <source>
        <dbReference type="ARBA" id="ARBA00049229"/>
    </source>
</evidence>
<evidence type="ECO:0000313" key="10">
    <source>
        <dbReference type="Proteomes" id="UP001248819"/>
    </source>
</evidence>
<comment type="pathway">
    <text evidence="1">Amino-acid biosynthesis; L-isoleucine biosynthesis; L-isoleucine from 2-oxobutanoate: step 4/4.</text>
</comment>
<dbReference type="Proteomes" id="UP001248819">
    <property type="component" value="Unassembled WGS sequence"/>
</dbReference>
<dbReference type="InterPro" id="IPR043131">
    <property type="entry name" value="BCAT-like_N"/>
</dbReference>
<keyword evidence="10" id="KW-1185">Reference proteome</keyword>
<dbReference type="EC" id="2.6.1.42" evidence="5"/>
<comment type="similarity">
    <text evidence="4">Belongs to the class-IV pyridoxal-phosphate-dependent aminotransferase family.</text>
</comment>
<dbReference type="EMBL" id="JAVRHP010000016">
    <property type="protein sequence ID" value="MDT0649460.1"/>
    <property type="molecule type" value="Genomic_DNA"/>
</dbReference>
<dbReference type="InterPro" id="IPR001544">
    <property type="entry name" value="Aminotrans_IV"/>
</dbReference>
<dbReference type="SUPFAM" id="SSF56752">
    <property type="entry name" value="D-aminoacid aminotransferase-like PLP-dependent enzymes"/>
    <property type="match status" value="1"/>
</dbReference>
<dbReference type="RefSeq" id="WP_311483622.1">
    <property type="nucleotide sequence ID" value="NZ_JAVRHP010000016.1"/>
</dbReference>
<dbReference type="PANTHER" id="PTHR42743">
    <property type="entry name" value="AMINO-ACID AMINOTRANSFERASE"/>
    <property type="match status" value="1"/>
</dbReference>
<evidence type="ECO:0000256" key="4">
    <source>
        <dbReference type="ARBA" id="ARBA00009320"/>
    </source>
</evidence>
<comment type="caution">
    <text evidence="9">The sequence shown here is derived from an EMBL/GenBank/DDBJ whole genome shotgun (WGS) entry which is preliminary data.</text>
</comment>
<dbReference type="CDD" id="cd00449">
    <property type="entry name" value="PLPDE_IV"/>
    <property type="match status" value="1"/>
</dbReference>
<comment type="catalytic activity">
    <reaction evidence="8">
        <text>L-leucine + 2-oxoglutarate = 4-methyl-2-oxopentanoate + L-glutamate</text>
        <dbReference type="Rhea" id="RHEA:18321"/>
        <dbReference type="ChEBI" id="CHEBI:16810"/>
        <dbReference type="ChEBI" id="CHEBI:17865"/>
        <dbReference type="ChEBI" id="CHEBI:29985"/>
        <dbReference type="ChEBI" id="CHEBI:57427"/>
        <dbReference type="EC" id="2.6.1.42"/>
    </reaction>
</comment>
<accession>A0ABU3CSZ3</accession>
<name>A0ABU3CSZ3_9FLAO</name>
<evidence type="ECO:0000256" key="3">
    <source>
        <dbReference type="ARBA" id="ARBA00005072"/>
    </source>
</evidence>
<sequence length="281" mass="32043">MINLNGNLVKEENANLSVYNRGFAYGDSVFETIRVINGKIMFWEDHYFRLMSSMRIMRMEIPASFSPEFLEEEILDLIESNNLRSSPARVKFAVYREEGGYYTPATREIGYTIITEELENSFYLLNEASYEVELFKDHYINSGILSSIKSNNRAVNVLGSIFANENGYKNCLILNENKNVVEALNGNLFLVTERSIKTPPVSDGALNGITRKQLLKIIKEMPEYQLEETSISPFELQKADELFITNVVVGIQPITKYRKKEYSTKVGGELLSKLNVKARLG</sequence>
<dbReference type="InterPro" id="IPR050571">
    <property type="entry name" value="Class-IV_PLP-Dep_Aminotrnsfr"/>
</dbReference>
<dbReference type="Gene3D" id="3.30.470.10">
    <property type="match status" value="1"/>
</dbReference>
<comment type="catalytic activity">
    <reaction evidence="7">
        <text>L-isoleucine + 2-oxoglutarate = (S)-3-methyl-2-oxopentanoate + L-glutamate</text>
        <dbReference type="Rhea" id="RHEA:24801"/>
        <dbReference type="ChEBI" id="CHEBI:16810"/>
        <dbReference type="ChEBI" id="CHEBI:29985"/>
        <dbReference type="ChEBI" id="CHEBI:35146"/>
        <dbReference type="ChEBI" id="CHEBI:58045"/>
        <dbReference type="EC" id="2.6.1.42"/>
    </reaction>
</comment>
<dbReference type="InterPro" id="IPR043132">
    <property type="entry name" value="BCAT-like_C"/>
</dbReference>
<reference evidence="9 10" key="1">
    <citation type="submission" date="2023-09" db="EMBL/GenBank/DDBJ databases">
        <authorList>
            <person name="Rey-Velasco X."/>
        </authorList>
    </citation>
    <scope>NUCLEOTIDE SEQUENCE [LARGE SCALE GENOMIC DNA]</scope>
    <source>
        <strain evidence="9 10">F297</strain>
    </source>
</reference>
<dbReference type="Gene3D" id="3.20.10.10">
    <property type="entry name" value="D-amino Acid Aminotransferase, subunit A, domain 2"/>
    <property type="match status" value="1"/>
</dbReference>
<keyword evidence="9" id="KW-0808">Transferase</keyword>
<protein>
    <recommendedName>
        <fullName evidence="5">branched-chain-amino-acid transaminase</fullName>
        <ecNumber evidence="5">2.6.1.42</ecNumber>
    </recommendedName>
</protein>
<proteinExistence type="inferred from homology"/>
<evidence type="ECO:0000256" key="7">
    <source>
        <dbReference type="ARBA" id="ARBA00048798"/>
    </source>
</evidence>
<dbReference type="Pfam" id="PF01063">
    <property type="entry name" value="Aminotran_4"/>
    <property type="match status" value="1"/>
</dbReference>
<dbReference type="GO" id="GO:0008483">
    <property type="term" value="F:transaminase activity"/>
    <property type="evidence" value="ECO:0007669"/>
    <property type="project" value="UniProtKB-KW"/>
</dbReference>
<organism evidence="9 10">
    <name type="scientific">Autumnicola edwardsiae</name>
    <dbReference type="NCBI Taxonomy" id="3075594"/>
    <lineage>
        <taxon>Bacteria</taxon>
        <taxon>Pseudomonadati</taxon>
        <taxon>Bacteroidota</taxon>
        <taxon>Flavobacteriia</taxon>
        <taxon>Flavobacteriales</taxon>
        <taxon>Flavobacteriaceae</taxon>
        <taxon>Autumnicola</taxon>
    </lineage>
</organism>
<comment type="pathway">
    <text evidence="2">Amino-acid biosynthesis; L-valine biosynthesis; L-valine from pyruvate: step 4/4.</text>
</comment>
<evidence type="ECO:0000256" key="6">
    <source>
        <dbReference type="ARBA" id="ARBA00048212"/>
    </source>
</evidence>
<evidence type="ECO:0000256" key="2">
    <source>
        <dbReference type="ARBA" id="ARBA00004931"/>
    </source>
</evidence>
<evidence type="ECO:0000256" key="5">
    <source>
        <dbReference type="ARBA" id="ARBA00013053"/>
    </source>
</evidence>
<gene>
    <name evidence="9" type="ORF">RM529_04855</name>
</gene>
<comment type="pathway">
    <text evidence="3">Amino-acid biosynthesis; L-leucine biosynthesis; L-leucine from 3-methyl-2-oxobutanoate: step 4/4.</text>
</comment>
<evidence type="ECO:0000313" key="9">
    <source>
        <dbReference type="EMBL" id="MDT0649460.1"/>
    </source>
</evidence>
<dbReference type="InterPro" id="IPR036038">
    <property type="entry name" value="Aminotransferase-like"/>
</dbReference>
<dbReference type="PANTHER" id="PTHR42743:SF11">
    <property type="entry name" value="AMINODEOXYCHORISMATE LYASE"/>
    <property type="match status" value="1"/>
</dbReference>
<keyword evidence="9" id="KW-0032">Aminotransferase</keyword>
<evidence type="ECO:0000256" key="1">
    <source>
        <dbReference type="ARBA" id="ARBA00004824"/>
    </source>
</evidence>